<dbReference type="PROSITE" id="PS00636">
    <property type="entry name" value="DNAJ_1"/>
    <property type="match status" value="1"/>
</dbReference>
<dbReference type="FunFam" id="2.60.260.20:FF:000005">
    <property type="entry name" value="Chaperone protein dnaJ 1, mitochondrial"/>
    <property type="match status" value="1"/>
</dbReference>
<keyword evidence="8" id="KW-0346">Stress response</keyword>
<keyword evidence="4 8" id="KW-0862">Zinc</keyword>
<feature type="binding site" evidence="8">
    <location>
        <position position="202"/>
    </location>
    <ligand>
        <name>Zn(2+)</name>
        <dbReference type="ChEBI" id="CHEBI:29105"/>
        <label>2</label>
    </ligand>
</feature>
<dbReference type="InterPro" id="IPR036410">
    <property type="entry name" value="HSP_DnaJ_Cys-rich_dom_sf"/>
</dbReference>
<evidence type="ECO:0000259" key="10">
    <source>
        <dbReference type="PROSITE" id="PS50076"/>
    </source>
</evidence>
<dbReference type="PROSITE" id="PS50076">
    <property type="entry name" value="DNAJ_2"/>
    <property type="match status" value="1"/>
</dbReference>
<dbReference type="CDD" id="cd10747">
    <property type="entry name" value="DnaJ_C"/>
    <property type="match status" value="1"/>
</dbReference>
<gene>
    <name evidence="8" type="primary">dnaJ</name>
    <name evidence="12" type="ORF">A2934_05165</name>
</gene>
<feature type="repeat" description="CXXCXGXG motif" evidence="8">
    <location>
        <begin position="199"/>
        <end position="206"/>
    </location>
</feature>
<comment type="subunit">
    <text evidence="8">Homodimer.</text>
</comment>
<evidence type="ECO:0000256" key="6">
    <source>
        <dbReference type="ARBA" id="ARBA00061004"/>
    </source>
</evidence>
<comment type="subcellular location">
    <subcellularLocation>
        <location evidence="8">Cytoplasm</location>
    </subcellularLocation>
</comment>
<dbReference type="CDD" id="cd06257">
    <property type="entry name" value="DnaJ"/>
    <property type="match status" value="1"/>
</dbReference>
<dbReference type="Gene3D" id="2.60.260.20">
    <property type="entry name" value="Urease metallochaperone UreE, N-terminal domain"/>
    <property type="match status" value="2"/>
</dbReference>
<dbReference type="AlphaFoldDB" id="A0A1G2KYB0"/>
<evidence type="ECO:0000256" key="9">
    <source>
        <dbReference type="PROSITE-ProRule" id="PRU00546"/>
    </source>
</evidence>
<dbReference type="SUPFAM" id="SSF49493">
    <property type="entry name" value="HSP40/DnaJ peptide-binding domain"/>
    <property type="match status" value="2"/>
</dbReference>
<dbReference type="SUPFAM" id="SSF46565">
    <property type="entry name" value="Chaperone J-domain"/>
    <property type="match status" value="1"/>
</dbReference>
<feature type="binding site" evidence="8">
    <location>
        <position position="159"/>
    </location>
    <ligand>
        <name>Zn(2+)</name>
        <dbReference type="ChEBI" id="CHEBI:29105"/>
        <label>1</label>
    </ligand>
</feature>
<dbReference type="FunFam" id="2.10.230.10:FF:000002">
    <property type="entry name" value="Molecular chaperone DnaJ"/>
    <property type="match status" value="1"/>
</dbReference>
<dbReference type="GO" id="GO:0008270">
    <property type="term" value="F:zinc ion binding"/>
    <property type="evidence" value="ECO:0007669"/>
    <property type="project" value="UniProtKB-UniRule"/>
</dbReference>
<dbReference type="InterPro" id="IPR001305">
    <property type="entry name" value="HSP_DnaJ_Cys-rich_dom"/>
</dbReference>
<name>A0A1G2KYB0_9BACT</name>
<dbReference type="InterPro" id="IPR012724">
    <property type="entry name" value="DnaJ"/>
</dbReference>
<feature type="repeat" description="CXXCXGXG motif" evidence="8">
    <location>
        <begin position="213"/>
        <end position="220"/>
    </location>
</feature>
<dbReference type="CDD" id="cd10719">
    <property type="entry name" value="DnaJ_zf"/>
    <property type="match status" value="1"/>
</dbReference>
<comment type="caution">
    <text evidence="12">The sequence shown here is derived from an EMBL/GenBank/DDBJ whole genome shotgun (WGS) entry which is preliminary data.</text>
</comment>
<dbReference type="Pfam" id="PF00226">
    <property type="entry name" value="DnaJ"/>
    <property type="match status" value="1"/>
</dbReference>
<dbReference type="GO" id="GO:0009408">
    <property type="term" value="P:response to heat"/>
    <property type="evidence" value="ECO:0007669"/>
    <property type="project" value="InterPro"/>
</dbReference>
<comment type="domain">
    <text evidence="8">The J domain is necessary and sufficient to stimulate DnaK ATPase activity. Zinc center 1 plays an important role in the autonomous, DnaK-independent chaperone activity of DnaJ. Zinc center 2 is essential for interaction with DnaK and for DnaJ activity.</text>
</comment>
<evidence type="ECO:0000313" key="12">
    <source>
        <dbReference type="EMBL" id="OHA04456.1"/>
    </source>
</evidence>
<dbReference type="GO" id="GO:0005737">
    <property type="term" value="C:cytoplasm"/>
    <property type="evidence" value="ECO:0007669"/>
    <property type="project" value="UniProtKB-SubCell"/>
</dbReference>
<dbReference type="Pfam" id="PF01556">
    <property type="entry name" value="DnaJ_C"/>
    <property type="match status" value="1"/>
</dbReference>
<dbReference type="GO" id="GO:0005524">
    <property type="term" value="F:ATP binding"/>
    <property type="evidence" value="ECO:0007669"/>
    <property type="project" value="InterPro"/>
</dbReference>
<keyword evidence="8" id="KW-0235">DNA replication</keyword>
<keyword evidence="5 8" id="KW-0143">Chaperone</keyword>
<dbReference type="GO" id="GO:0051082">
    <property type="term" value="F:unfolded protein binding"/>
    <property type="evidence" value="ECO:0007669"/>
    <property type="project" value="UniProtKB-UniRule"/>
</dbReference>
<dbReference type="Gene3D" id="1.10.287.110">
    <property type="entry name" value="DnaJ domain"/>
    <property type="match status" value="1"/>
</dbReference>
<feature type="binding site" evidence="8">
    <location>
        <position position="156"/>
    </location>
    <ligand>
        <name>Zn(2+)</name>
        <dbReference type="ChEBI" id="CHEBI:29105"/>
        <label>1</label>
    </ligand>
</feature>
<feature type="binding site" evidence="8">
    <location>
        <position position="213"/>
    </location>
    <ligand>
        <name>Zn(2+)</name>
        <dbReference type="ChEBI" id="CHEBI:29105"/>
        <label>1</label>
    </ligand>
</feature>
<keyword evidence="2 8" id="KW-0677">Repeat</keyword>
<dbReference type="PANTHER" id="PTHR43096">
    <property type="entry name" value="DNAJ HOMOLOG 1, MITOCHONDRIAL-RELATED"/>
    <property type="match status" value="1"/>
</dbReference>
<feature type="binding site" evidence="8">
    <location>
        <position position="173"/>
    </location>
    <ligand>
        <name>Zn(2+)</name>
        <dbReference type="ChEBI" id="CHEBI:29105"/>
        <label>2</label>
    </ligand>
</feature>
<feature type="repeat" description="CXXCXGXG motif" evidence="8">
    <location>
        <begin position="173"/>
        <end position="180"/>
    </location>
</feature>
<feature type="zinc finger region" description="CR-type" evidence="9">
    <location>
        <begin position="143"/>
        <end position="225"/>
    </location>
</feature>
<feature type="repeat" description="CXXCXGXG motif" evidence="8">
    <location>
        <begin position="156"/>
        <end position="163"/>
    </location>
</feature>
<feature type="binding site" evidence="8">
    <location>
        <position position="199"/>
    </location>
    <ligand>
        <name>Zn(2+)</name>
        <dbReference type="ChEBI" id="CHEBI:29105"/>
        <label>2</label>
    </ligand>
</feature>
<evidence type="ECO:0000256" key="5">
    <source>
        <dbReference type="ARBA" id="ARBA00023186"/>
    </source>
</evidence>
<dbReference type="Pfam" id="PF00684">
    <property type="entry name" value="DnaJ_CXXCXGXG"/>
    <property type="match status" value="1"/>
</dbReference>
<accession>A0A1G2KYB0</accession>
<dbReference type="InterPro" id="IPR018253">
    <property type="entry name" value="DnaJ_domain_CS"/>
</dbReference>
<dbReference type="InterPro" id="IPR008971">
    <property type="entry name" value="HSP40/DnaJ_pept-bd"/>
</dbReference>
<protein>
    <recommendedName>
        <fullName evidence="7 8">Chaperone protein DnaJ</fullName>
    </recommendedName>
</protein>
<organism evidence="12 13">
    <name type="scientific">Candidatus Sungbacteria bacterium RIFCSPLOWO2_01_FULL_47_10</name>
    <dbReference type="NCBI Taxonomy" id="1802276"/>
    <lineage>
        <taxon>Bacteria</taxon>
        <taxon>Candidatus Sungiibacteriota</taxon>
    </lineage>
</organism>
<dbReference type="GO" id="GO:0042026">
    <property type="term" value="P:protein refolding"/>
    <property type="evidence" value="ECO:0007669"/>
    <property type="project" value="TreeGrafter"/>
</dbReference>
<dbReference type="EMBL" id="MHQO01000078">
    <property type="protein sequence ID" value="OHA04456.1"/>
    <property type="molecule type" value="Genomic_DNA"/>
</dbReference>
<feature type="binding site" evidence="8">
    <location>
        <position position="176"/>
    </location>
    <ligand>
        <name>Zn(2+)</name>
        <dbReference type="ChEBI" id="CHEBI:29105"/>
        <label>2</label>
    </ligand>
</feature>
<evidence type="ECO:0000256" key="8">
    <source>
        <dbReference type="HAMAP-Rule" id="MF_01152"/>
    </source>
</evidence>
<evidence type="ECO:0000256" key="2">
    <source>
        <dbReference type="ARBA" id="ARBA00022737"/>
    </source>
</evidence>
<keyword evidence="8" id="KW-0963">Cytoplasm</keyword>
<feature type="domain" description="CR-type" evidence="11">
    <location>
        <begin position="143"/>
        <end position="225"/>
    </location>
</feature>
<comment type="similarity">
    <text evidence="6 8">Belongs to the DnaJ family.</text>
</comment>
<evidence type="ECO:0000256" key="7">
    <source>
        <dbReference type="ARBA" id="ARBA00067609"/>
    </source>
</evidence>
<dbReference type="InterPro" id="IPR036869">
    <property type="entry name" value="J_dom_sf"/>
</dbReference>
<keyword evidence="3 8" id="KW-0863">Zinc-finger</keyword>
<evidence type="ECO:0000256" key="3">
    <source>
        <dbReference type="ARBA" id="ARBA00022771"/>
    </source>
</evidence>
<dbReference type="GO" id="GO:0006260">
    <property type="term" value="P:DNA replication"/>
    <property type="evidence" value="ECO:0007669"/>
    <property type="project" value="UniProtKB-KW"/>
</dbReference>
<evidence type="ECO:0000259" key="11">
    <source>
        <dbReference type="PROSITE" id="PS51188"/>
    </source>
</evidence>
<dbReference type="NCBIfam" id="TIGR02349">
    <property type="entry name" value="DnaJ_bact"/>
    <property type="match status" value="1"/>
</dbReference>
<feature type="domain" description="J" evidence="10">
    <location>
        <begin position="4"/>
        <end position="66"/>
    </location>
</feature>
<dbReference type="InterPro" id="IPR001623">
    <property type="entry name" value="DnaJ_domain"/>
</dbReference>
<evidence type="ECO:0000256" key="4">
    <source>
        <dbReference type="ARBA" id="ARBA00022833"/>
    </source>
</evidence>
<keyword evidence="1 8" id="KW-0479">Metal-binding</keyword>
<reference evidence="12 13" key="1">
    <citation type="journal article" date="2016" name="Nat. Commun.">
        <title>Thousands of microbial genomes shed light on interconnected biogeochemical processes in an aquifer system.</title>
        <authorList>
            <person name="Anantharaman K."/>
            <person name="Brown C.T."/>
            <person name="Hug L.A."/>
            <person name="Sharon I."/>
            <person name="Castelle C.J."/>
            <person name="Probst A.J."/>
            <person name="Thomas B.C."/>
            <person name="Singh A."/>
            <person name="Wilkins M.J."/>
            <person name="Karaoz U."/>
            <person name="Brodie E.L."/>
            <person name="Williams K.H."/>
            <person name="Hubbard S.S."/>
            <person name="Banfield J.F."/>
        </authorList>
    </citation>
    <scope>NUCLEOTIDE SEQUENCE [LARGE SCALE GENOMIC DNA]</scope>
</reference>
<feature type="binding site" evidence="8">
    <location>
        <position position="216"/>
    </location>
    <ligand>
        <name>Zn(2+)</name>
        <dbReference type="ChEBI" id="CHEBI:29105"/>
        <label>1</label>
    </ligand>
</feature>
<dbReference type="SMART" id="SM00271">
    <property type="entry name" value="DnaJ"/>
    <property type="match status" value="1"/>
</dbReference>
<evidence type="ECO:0000313" key="13">
    <source>
        <dbReference type="Proteomes" id="UP000177982"/>
    </source>
</evidence>
<evidence type="ECO:0000256" key="1">
    <source>
        <dbReference type="ARBA" id="ARBA00022723"/>
    </source>
</evidence>
<dbReference type="PROSITE" id="PS51188">
    <property type="entry name" value="ZF_CR"/>
    <property type="match status" value="1"/>
</dbReference>
<dbReference type="PRINTS" id="PR00625">
    <property type="entry name" value="JDOMAIN"/>
</dbReference>
<dbReference type="HAMAP" id="MF_01152">
    <property type="entry name" value="DnaJ"/>
    <property type="match status" value="1"/>
</dbReference>
<sequence>MSKDYYKILQVPQNASKDDIKKAYRKLAHQFHPDKHGGSEERFKEINEAYQVLGDDTKRQQYDQFGAVFEGARSGGGQWQGGFGFPGFDFGGEGFRGFGDFDFGDVFEDMFGGSGGARGGTKTKRGRDIQIDLEVPFAEIFAGGRHEVQIQKLTKCPHCEGVGTEPGTKLKTCTKCRGSGRLEKKQKTFLGTFSHVSVCPDCQGRGQVPEVICRDCFGKGVVRSLDRIDIVIPKGIESGELIKMSGRGEASAFGGVPGDLFVRVHVIHDGAYKRQGDDLIMLLPIKFSTAMLGGAVDISTPDGAIKLKIPEGTEHGDILKVRGKGVPSRQGYGRGDLLIEIKIETPKKLSKKAKEMVEKLKEEGV</sequence>
<comment type="cofactor">
    <cofactor evidence="8">
        <name>Zn(2+)</name>
        <dbReference type="ChEBI" id="CHEBI:29105"/>
    </cofactor>
    <text evidence="8">Binds 2 Zn(2+) ions per monomer.</text>
</comment>
<dbReference type="GO" id="GO:0031072">
    <property type="term" value="F:heat shock protein binding"/>
    <property type="evidence" value="ECO:0007669"/>
    <property type="project" value="InterPro"/>
</dbReference>
<dbReference type="PANTHER" id="PTHR43096:SF52">
    <property type="entry name" value="DNAJ HOMOLOG 1, MITOCHONDRIAL-RELATED"/>
    <property type="match status" value="1"/>
</dbReference>
<proteinExistence type="inferred from homology"/>
<dbReference type="NCBIfam" id="NF008035">
    <property type="entry name" value="PRK10767.1"/>
    <property type="match status" value="1"/>
</dbReference>
<comment type="function">
    <text evidence="8">Participates actively in the response to hyperosmotic and heat shock by preventing the aggregation of stress-denatured proteins and by disaggregating proteins, also in an autonomous, DnaK-independent fashion. Unfolded proteins bind initially to DnaJ; upon interaction with the DnaJ-bound protein, DnaK hydrolyzes its bound ATP, resulting in the formation of a stable complex. GrpE releases ADP from DnaK; ATP binding to DnaK triggers the release of the substrate protein, thus completing the reaction cycle. Several rounds of ATP-dependent interactions between DnaJ, DnaK and GrpE are required for fully efficient folding. Also involved, together with DnaK and GrpE, in the DNA replication of plasmids through activation of initiation proteins.</text>
</comment>
<dbReference type="SUPFAM" id="SSF57938">
    <property type="entry name" value="DnaJ/Hsp40 cysteine-rich domain"/>
    <property type="match status" value="1"/>
</dbReference>
<dbReference type="Gene3D" id="2.10.230.10">
    <property type="entry name" value="Heat shock protein DnaJ, cysteine-rich domain"/>
    <property type="match status" value="1"/>
</dbReference>
<dbReference type="InterPro" id="IPR002939">
    <property type="entry name" value="DnaJ_C"/>
</dbReference>
<dbReference type="Proteomes" id="UP000177982">
    <property type="component" value="Unassembled WGS sequence"/>
</dbReference>